<feature type="compositionally biased region" description="Pro residues" evidence="1">
    <location>
        <begin position="1"/>
        <end position="12"/>
    </location>
</feature>
<proteinExistence type="predicted"/>
<name>A0ABD2P622_9CUCU</name>
<evidence type="ECO:0000256" key="1">
    <source>
        <dbReference type="SAM" id="MobiDB-lite"/>
    </source>
</evidence>
<feature type="region of interest" description="Disordered" evidence="1">
    <location>
        <begin position="68"/>
        <end position="92"/>
    </location>
</feature>
<evidence type="ECO:0000313" key="4">
    <source>
        <dbReference type="Proteomes" id="UP001516400"/>
    </source>
</evidence>
<keyword evidence="4" id="KW-1185">Reference proteome</keyword>
<gene>
    <name evidence="3" type="ORF">HHI36_000645</name>
</gene>
<keyword evidence="2" id="KW-0812">Transmembrane</keyword>
<feature type="compositionally biased region" description="Basic and acidic residues" evidence="1">
    <location>
        <begin position="69"/>
        <end position="80"/>
    </location>
</feature>
<feature type="transmembrane region" description="Helical" evidence="2">
    <location>
        <begin position="135"/>
        <end position="158"/>
    </location>
</feature>
<dbReference type="AlphaFoldDB" id="A0ABD2P622"/>
<reference evidence="3 4" key="1">
    <citation type="journal article" date="2021" name="BMC Biol.">
        <title>Horizontally acquired antibacterial genes associated with adaptive radiation of ladybird beetles.</title>
        <authorList>
            <person name="Li H.S."/>
            <person name="Tang X.F."/>
            <person name="Huang Y.H."/>
            <person name="Xu Z.Y."/>
            <person name="Chen M.L."/>
            <person name="Du X.Y."/>
            <person name="Qiu B.Y."/>
            <person name="Chen P.T."/>
            <person name="Zhang W."/>
            <person name="Slipinski A."/>
            <person name="Escalona H.E."/>
            <person name="Waterhouse R.M."/>
            <person name="Zwick A."/>
            <person name="Pang H."/>
        </authorList>
    </citation>
    <scope>NUCLEOTIDE SEQUENCE [LARGE SCALE GENOMIC DNA]</scope>
    <source>
        <strain evidence="3">SYSU2018</strain>
    </source>
</reference>
<protein>
    <submittedName>
        <fullName evidence="3">Uncharacterized protein</fullName>
    </submittedName>
</protein>
<sequence>MPMPALPNPGIPPSVLSYGPETGLYPNLPQTGPNPGGIFPPNIPQPVSGPYSSRSSYPADISFTTPCIDRGDGYDSEHRPFPLSPPRACPSPPHIYLSHKEQKKIEKAEHKMEKKVYKAQKKAEKKVAKAMRKQGISTGAAVGIGLGIAGAGTLAYAAGRRGSCSSCSSSTSSSSSD</sequence>
<keyword evidence="2" id="KW-0472">Membrane</keyword>
<comment type="caution">
    <text evidence="3">The sequence shown here is derived from an EMBL/GenBank/DDBJ whole genome shotgun (WGS) entry which is preliminary data.</text>
</comment>
<feature type="compositionally biased region" description="Pro residues" evidence="1">
    <location>
        <begin position="82"/>
        <end position="92"/>
    </location>
</feature>
<dbReference type="EMBL" id="JABFTP020000185">
    <property type="protein sequence ID" value="KAL3286133.1"/>
    <property type="molecule type" value="Genomic_DNA"/>
</dbReference>
<accession>A0ABD2P622</accession>
<feature type="region of interest" description="Disordered" evidence="1">
    <location>
        <begin position="1"/>
        <end position="55"/>
    </location>
</feature>
<keyword evidence="2" id="KW-1133">Transmembrane helix</keyword>
<evidence type="ECO:0000256" key="2">
    <source>
        <dbReference type="SAM" id="Phobius"/>
    </source>
</evidence>
<organism evidence="3 4">
    <name type="scientific">Cryptolaemus montrouzieri</name>
    <dbReference type="NCBI Taxonomy" id="559131"/>
    <lineage>
        <taxon>Eukaryota</taxon>
        <taxon>Metazoa</taxon>
        <taxon>Ecdysozoa</taxon>
        <taxon>Arthropoda</taxon>
        <taxon>Hexapoda</taxon>
        <taxon>Insecta</taxon>
        <taxon>Pterygota</taxon>
        <taxon>Neoptera</taxon>
        <taxon>Endopterygota</taxon>
        <taxon>Coleoptera</taxon>
        <taxon>Polyphaga</taxon>
        <taxon>Cucujiformia</taxon>
        <taxon>Coccinelloidea</taxon>
        <taxon>Coccinellidae</taxon>
        <taxon>Scymninae</taxon>
        <taxon>Scymnini</taxon>
        <taxon>Cryptolaemus</taxon>
    </lineage>
</organism>
<dbReference type="Proteomes" id="UP001516400">
    <property type="component" value="Unassembled WGS sequence"/>
</dbReference>
<evidence type="ECO:0000313" key="3">
    <source>
        <dbReference type="EMBL" id="KAL3286133.1"/>
    </source>
</evidence>